<gene>
    <name evidence="1" type="ORF">RF679_05090</name>
</gene>
<organism evidence="1 2">
    <name type="scientific">Undibacterium cyanobacteriorum</name>
    <dbReference type="NCBI Taxonomy" id="3073561"/>
    <lineage>
        <taxon>Bacteria</taxon>
        <taxon>Pseudomonadati</taxon>
        <taxon>Pseudomonadota</taxon>
        <taxon>Betaproteobacteria</taxon>
        <taxon>Burkholderiales</taxon>
        <taxon>Oxalobacteraceae</taxon>
        <taxon>Undibacterium</taxon>
    </lineage>
</organism>
<reference evidence="1" key="1">
    <citation type="submission" date="2023-09" db="EMBL/GenBank/DDBJ databases">
        <title>Undibacterium sp. 20NA77.5 isolated from freshwater.</title>
        <authorList>
            <person name="Le V."/>
            <person name="Ko S.-R."/>
            <person name="Ahn C.-Y."/>
            <person name="Oh H.-M."/>
        </authorList>
    </citation>
    <scope>NUCLEOTIDE SEQUENCE</scope>
    <source>
        <strain evidence="1">20NA77.5</strain>
    </source>
</reference>
<dbReference type="RefSeq" id="WP_309483133.1">
    <property type="nucleotide sequence ID" value="NZ_CP133720.1"/>
</dbReference>
<dbReference type="EMBL" id="CP133720">
    <property type="protein sequence ID" value="WMW81655.1"/>
    <property type="molecule type" value="Genomic_DNA"/>
</dbReference>
<protein>
    <submittedName>
        <fullName evidence="1">DUF2946 family protein</fullName>
    </submittedName>
</protein>
<dbReference type="Pfam" id="PF11161">
    <property type="entry name" value="DUF2944"/>
    <property type="match status" value="1"/>
</dbReference>
<proteinExistence type="predicted"/>
<name>A0ABY9RMZ8_9BURK</name>
<dbReference type="Proteomes" id="UP001181355">
    <property type="component" value="Chromosome"/>
</dbReference>
<dbReference type="InterPro" id="IPR021332">
    <property type="entry name" value="DUF2944"/>
</dbReference>
<accession>A0ABY9RMZ8</accession>
<keyword evidence="2" id="KW-1185">Reference proteome</keyword>
<sequence length="207" mass="23789">MDEIVKLAMARWPKVPHCYGWLALDARGQWRMRDERAQALNLPGDPIRNLALQQFINRNYDVDAEGRWYFQNGPQKVYVDLDCAPYIAQLLPSQEWRLHTGQLLKAPHCLYLLDDGNLVLRHEKILAQIDDRDLSQTLDLLLVDGNKAQDEQLNALFDAADAFLQKHQVELLWQGERVPLHLSGLPALMQELAYQAQARPEQSGQVD</sequence>
<evidence type="ECO:0000313" key="2">
    <source>
        <dbReference type="Proteomes" id="UP001181355"/>
    </source>
</evidence>
<evidence type="ECO:0000313" key="1">
    <source>
        <dbReference type="EMBL" id="WMW81655.1"/>
    </source>
</evidence>